<organism evidence="2 3">
    <name type="scientific">Dictyocaulus viviparus</name>
    <name type="common">Bovine lungworm</name>
    <dbReference type="NCBI Taxonomy" id="29172"/>
    <lineage>
        <taxon>Eukaryota</taxon>
        <taxon>Metazoa</taxon>
        <taxon>Ecdysozoa</taxon>
        <taxon>Nematoda</taxon>
        <taxon>Chromadorea</taxon>
        <taxon>Rhabditida</taxon>
        <taxon>Rhabditina</taxon>
        <taxon>Rhabditomorpha</taxon>
        <taxon>Strongyloidea</taxon>
        <taxon>Metastrongylidae</taxon>
        <taxon>Dictyocaulus</taxon>
    </lineage>
</organism>
<proteinExistence type="predicted"/>
<feature type="region of interest" description="Disordered" evidence="1">
    <location>
        <begin position="309"/>
        <end position="338"/>
    </location>
</feature>
<dbReference type="Proteomes" id="UP000053766">
    <property type="component" value="Unassembled WGS sequence"/>
</dbReference>
<evidence type="ECO:0000256" key="1">
    <source>
        <dbReference type="SAM" id="MobiDB-lite"/>
    </source>
</evidence>
<gene>
    <name evidence="2" type="ORF">DICVIV_00533</name>
</gene>
<dbReference type="EMBL" id="KN716154">
    <property type="protein sequence ID" value="KJH53222.1"/>
    <property type="molecule type" value="Genomic_DNA"/>
</dbReference>
<feature type="compositionally biased region" description="Basic and acidic residues" evidence="1">
    <location>
        <begin position="315"/>
        <end position="333"/>
    </location>
</feature>
<evidence type="ECO:0000313" key="2">
    <source>
        <dbReference type="EMBL" id="KJH53222.1"/>
    </source>
</evidence>
<name>A0A0D8YAM6_DICVI</name>
<protein>
    <submittedName>
        <fullName evidence="2">Uncharacterized protein</fullName>
    </submittedName>
</protein>
<dbReference type="AlphaFoldDB" id="A0A0D8YAM6"/>
<reference evidence="3" key="2">
    <citation type="journal article" date="2016" name="Sci. Rep.">
        <title>Dictyocaulus viviparus genome, variome and transcriptome elucidate lungworm biology and support future intervention.</title>
        <authorList>
            <person name="McNulty S.N."/>
            <person name="Strube C."/>
            <person name="Rosa B.A."/>
            <person name="Martin J.C."/>
            <person name="Tyagi R."/>
            <person name="Choi Y.J."/>
            <person name="Wang Q."/>
            <person name="Hallsworth Pepin K."/>
            <person name="Zhang X."/>
            <person name="Ozersky P."/>
            <person name="Wilson R.K."/>
            <person name="Sternberg P.W."/>
            <person name="Gasser R.B."/>
            <person name="Mitreva M."/>
        </authorList>
    </citation>
    <scope>NUCLEOTIDE SEQUENCE [LARGE SCALE GENOMIC DNA]</scope>
    <source>
        <strain evidence="3">HannoverDv2000</strain>
    </source>
</reference>
<accession>A0A0D8YAM6</accession>
<evidence type="ECO:0000313" key="3">
    <source>
        <dbReference type="Proteomes" id="UP000053766"/>
    </source>
</evidence>
<dbReference type="OrthoDB" id="5836875at2759"/>
<reference evidence="2 3" key="1">
    <citation type="submission" date="2013-11" db="EMBL/GenBank/DDBJ databases">
        <title>Draft genome of the bovine lungworm Dictyocaulus viviparus.</title>
        <authorList>
            <person name="Mitreva M."/>
        </authorList>
    </citation>
    <scope>NUCLEOTIDE SEQUENCE [LARGE SCALE GENOMIC DNA]</scope>
    <source>
        <strain evidence="2 3">HannoverDv2000</strain>
    </source>
</reference>
<sequence length="367" mass="42096">MTEVTRCADRGDTVLFITNDGVVPVSKSLLGVYVTFDFEKYQMFRFGCLYPIRSRVFETLLGTLEISVHEFLVSLIVEALLRFRMSCNLVKGVVPSRIDVTSLPKNAVEVFLRYFVINEKINEEVSIRDVATLIYLAEFYSINNILRQISECMMQASISNERSLCLCYNLSFVCNLHIKTQLAKLVAIKFDKMRSMLCELIEDSECLLPILQREQCVRLLNCTRKSLISTIDMQSLSSYVLEIATETMNEAWKSFVNNSSSSICWNSKHIMEKWSRCGTRREADSSLKVSHRNQLKHVTIALPVNDGDDDVNDDVTEHHHKETSSKRKCENVHGRTTSSTISKVTRKNLFVRGLLKLRQKFTRKSSN</sequence>
<keyword evidence="3" id="KW-1185">Reference proteome</keyword>